<dbReference type="GO" id="GO:0008171">
    <property type="term" value="F:O-methyltransferase activity"/>
    <property type="evidence" value="ECO:0007669"/>
    <property type="project" value="InterPro"/>
</dbReference>
<keyword evidence="1 5" id="KW-0489">Methyltransferase</keyword>
<dbReference type="PANTHER" id="PTHR43712:SF19">
    <property type="entry name" value="DUAL O-METHYLTRANSFERASE_FAD-DEPENDENT MONOOXYGENASE ELCB"/>
    <property type="match status" value="1"/>
</dbReference>
<organism evidence="5 6">
    <name type="scientific">Aspergillus sclerotialis</name>
    <dbReference type="NCBI Taxonomy" id="2070753"/>
    <lineage>
        <taxon>Eukaryota</taxon>
        <taxon>Fungi</taxon>
        <taxon>Dikarya</taxon>
        <taxon>Ascomycota</taxon>
        <taxon>Pezizomycotina</taxon>
        <taxon>Eurotiomycetes</taxon>
        <taxon>Eurotiomycetidae</taxon>
        <taxon>Eurotiales</taxon>
        <taxon>Aspergillaceae</taxon>
        <taxon>Aspergillus</taxon>
        <taxon>Aspergillus subgen. Polypaecilum</taxon>
    </lineage>
</organism>
<dbReference type="GO" id="GO:0032259">
    <property type="term" value="P:methylation"/>
    <property type="evidence" value="ECO:0007669"/>
    <property type="project" value="UniProtKB-KW"/>
</dbReference>
<dbReference type="InterPro" id="IPR036388">
    <property type="entry name" value="WH-like_DNA-bd_sf"/>
</dbReference>
<dbReference type="InterPro" id="IPR029063">
    <property type="entry name" value="SAM-dependent_MTases_sf"/>
</dbReference>
<evidence type="ECO:0000313" key="5">
    <source>
        <dbReference type="EMBL" id="RJE23609.1"/>
    </source>
</evidence>
<keyword evidence="2 5" id="KW-0808">Transferase</keyword>
<feature type="domain" description="O-methyltransferase C-terminal" evidence="4">
    <location>
        <begin position="188"/>
        <end position="395"/>
    </location>
</feature>
<dbReference type="SUPFAM" id="SSF46785">
    <property type="entry name" value="Winged helix' DNA-binding domain"/>
    <property type="match status" value="1"/>
</dbReference>
<keyword evidence="6" id="KW-1185">Reference proteome</keyword>
<accession>A0A3A2ZK75</accession>
<dbReference type="InterPro" id="IPR016461">
    <property type="entry name" value="COMT-like"/>
</dbReference>
<dbReference type="Pfam" id="PF00891">
    <property type="entry name" value="Methyltransf_2"/>
    <property type="match status" value="1"/>
</dbReference>
<dbReference type="Gene3D" id="3.40.50.150">
    <property type="entry name" value="Vaccinia Virus protein VP39"/>
    <property type="match status" value="1"/>
</dbReference>
<dbReference type="Gene3D" id="1.10.10.10">
    <property type="entry name" value="Winged helix-like DNA-binding domain superfamily/Winged helix DNA-binding domain"/>
    <property type="match status" value="1"/>
</dbReference>
<dbReference type="SUPFAM" id="SSF53335">
    <property type="entry name" value="S-adenosyl-L-methionine-dependent methyltransferases"/>
    <property type="match status" value="1"/>
</dbReference>
<evidence type="ECO:0000256" key="1">
    <source>
        <dbReference type="ARBA" id="ARBA00022603"/>
    </source>
</evidence>
<dbReference type="InterPro" id="IPR001077">
    <property type="entry name" value="COMT_C"/>
</dbReference>
<name>A0A3A2ZK75_9EURO</name>
<dbReference type="PANTHER" id="PTHR43712">
    <property type="entry name" value="PUTATIVE (AFU_ORTHOLOGUE AFUA_4G14580)-RELATED"/>
    <property type="match status" value="1"/>
</dbReference>
<evidence type="ECO:0000259" key="4">
    <source>
        <dbReference type="Pfam" id="PF00891"/>
    </source>
</evidence>
<comment type="caution">
    <text evidence="5">The sequence shown here is derived from an EMBL/GenBank/DDBJ whole genome shotgun (WGS) entry which is preliminary data.</text>
</comment>
<dbReference type="AlphaFoldDB" id="A0A3A2ZK75"/>
<dbReference type="GO" id="GO:0044550">
    <property type="term" value="P:secondary metabolite biosynthetic process"/>
    <property type="evidence" value="ECO:0007669"/>
    <property type="project" value="UniProtKB-ARBA"/>
</dbReference>
<gene>
    <name evidence="5" type="ORF">PHISCL_04065</name>
</gene>
<evidence type="ECO:0000256" key="2">
    <source>
        <dbReference type="ARBA" id="ARBA00022679"/>
    </source>
</evidence>
<protein>
    <submittedName>
        <fullName evidence="5">O-methyltransferase</fullName>
    </submittedName>
</protein>
<dbReference type="OrthoDB" id="1606438at2759"/>
<evidence type="ECO:0000256" key="3">
    <source>
        <dbReference type="ARBA" id="ARBA00022691"/>
    </source>
</evidence>
<dbReference type="EMBL" id="MVGC01000113">
    <property type="protein sequence ID" value="RJE23609.1"/>
    <property type="molecule type" value="Genomic_DNA"/>
</dbReference>
<dbReference type="PROSITE" id="PS51683">
    <property type="entry name" value="SAM_OMT_II"/>
    <property type="match status" value="1"/>
</dbReference>
<dbReference type="InterPro" id="IPR036390">
    <property type="entry name" value="WH_DNA-bd_sf"/>
</dbReference>
<evidence type="ECO:0000313" key="6">
    <source>
        <dbReference type="Proteomes" id="UP000266188"/>
    </source>
</evidence>
<dbReference type="STRING" id="2070753.A0A3A2ZK75"/>
<proteinExistence type="predicted"/>
<dbReference type="Proteomes" id="UP000266188">
    <property type="component" value="Unassembled WGS sequence"/>
</dbReference>
<keyword evidence="3" id="KW-0949">S-adenosyl-L-methionine</keyword>
<reference evidence="6" key="1">
    <citation type="submission" date="2017-02" db="EMBL/GenBank/DDBJ databases">
        <authorList>
            <person name="Tafer H."/>
            <person name="Lopandic K."/>
        </authorList>
    </citation>
    <scope>NUCLEOTIDE SEQUENCE [LARGE SCALE GENOMIC DNA]</scope>
    <source>
        <strain evidence="6">CBS 366.77</strain>
    </source>
</reference>
<sequence>MPSLMETLTSSLNHDVEKLTAYLETISHPQPSFKHDSPPTTLPENAPDEIQQIREQIMDNALNIFHLAAGPSEFLVNLSTSYHYIACLNWLTMFNIFTHIPLDGLISYTGLSAKAKVPEQRLKSICRMAITTHLLAEPSPGYISHSSISALLNKNPHYRDWAVFMCQMSAPTAAGLVCASIKWPGSSEKNETAYNFAFNTDLPFFEDLKRNPERRNMFSGYMRCIAAEGSSSGVRFLVDGFDWEGVGEGVVVDIGGSRGHVSLTLAENYQNLSFIVQDLPEVISSTANPTQNPKIKYQAHDFFTPQPVLSANIYLLRMILHDWPTTDCVKILKNIIPAMGPHSKIIIMDTILPEPGSVPLSRERILRSRDMIMMQVFNSSERGLSEWEEVFEETGKLRLESWEMPVESVMGLMVLGLE</sequence>